<dbReference type="InterPro" id="IPR040423">
    <property type="entry name" value="PEA_transferase"/>
</dbReference>
<dbReference type="GO" id="GO:0016776">
    <property type="term" value="F:phosphotransferase activity, phosphate group as acceptor"/>
    <property type="evidence" value="ECO:0007669"/>
    <property type="project" value="TreeGrafter"/>
</dbReference>
<gene>
    <name evidence="9" type="ORF">FYJ29_12845</name>
</gene>
<feature type="transmembrane region" description="Helical" evidence="7">
    <location>
        <begin position="134"/>
        <end position="158"/>
    </location>
</feature>
<dbReference type="GO" id="GO:0009244">
    <property type="term" value="P:lipopolysaccharide core region biosynthetic process"/>
    <property type="evidence" value="ECO:0007669"/>
    <property type="project" value="TreeGrafter"/>
</dbReference>
<keyword evidence="4 7" id="KW-0812">Transmembrane</keyword>
<dbReference type="Gene3D" id="3.40.720.10">
    <property type="entry name" value="Alkaline Phosphatase, subunit A"/>
    <property type="match status" value="1"/>
</dbReference>
<dbReference type="Proteomes" id="UP000483362">
    <property type="component" value="Unassembled WGS sequence"/>
</dbReference>
<feature type="transmembrane region" description="Helical" evidence="7">
    <location>
        <begin position="23"/>
        <end position="41"/>
    </location>
</feature>
<proteinExistence type="predicted"/>
<keyword evidence="2" id="KW-1003">Cell membrane</keyword>
<accession>A0A6L5XGI9</accession>
<dbReference type="InterPro" id="IPR017850">
    <property type="entry name" value="Alkaline_phosphatase_core_sf"/>
</dbReference>
<dbReference type="CDD" id="cd16017">
    <property type="entry name" value="LptA"/>
    <property type="match status" value="1"/>
</dbReference>
<name>A0A6L5XGI9_9BACT</name>
<dbReference type="InterPro" id="IPR000917">
    <property type="entry name" value="Sulfatase_N"/>
</dbReference>
<feature type="domain" description="Sulfatase N-terminal" evidence="8">
    <location>
        <begin position="266"/>
        <end position="566"/>
    </location>
</feature>
<evidence type="ECO:0000256" key="5">
    <source>
        <dbReference type="ARBA" id="ARBA00022989"/>
    </source>
</evidence>
<evidence type="ECO:0000313" key="9">
    <source>
        <dbReference type="EMBL" id="MSS18634.1"/>
    </source>
</evidence>
<reference evidence="9 10" key="1">
    <citation type="submission" date="2019-08" db="EMBL/GenBank/DDBJ databases">
        <title>In-depth cultivation of the pig gut microbiome towards novel bacterial diversity and tailored functional studies.</title>
        <authorList>
            <person name="Wylensek D."/>
            <person name="Hitch T.C.A."/>
            <person name="Clavel T."/>
        </authorList>
    </citation>
    <scope>NUCLEOTIDE SEQUENCE [LARGE SCALE GENOMIC DNA]</scope>
    <source>
        <strain evidence="9 10">Oil-RF-744-WCA-WT-10</strain>
    </source>
</reference>
<evidence type="ECO:0000256" key="7">
    <source>
        <dbReference type="SAM" id="Phobius"/>
    </source>
</evidence>
<dbReference type="AlphaFoldDB" id="A0A6L5XGI9"/>
<evidence type="ECO:0000259" key="8">
    <source>
        <dbReference type="Pfam" id="PF00884"/>
    </source>
</evidence>
<evidence type="ECO:0000256" key="3">
    <source>
        <dbReference type="ARBA" id="ARBA00022679"/>
    </source>
</evidence>
<comment type="caution">
    <text evidence="9">The sequence shown here is derived from an EMBL/GenBank/DDBJ whole genome shotgun (WGS) entry which is preliminary data.</text>
</comment>
<dbReference type="EMBL" id="VULT01000027">
    <property type="protein sequence ID" value="MSS18634.1"/>
    <property type="molecule type" value="Genomic_DNA"/>
</dbReference>
<feature type="transmembrane region" description="Helical" evidence="7">
    <location>
        <begin position="88"/>
        <end position="106"/>
    </location>
</feature>
<keyword evidence="5 7" id="KW-1133">Transmembrane helix</keyword>
<dbReference type="InterPro" id="IPR058130">
    <property type="entry name" value="PEA_transf_C"/>
</dbReference>
<evidence type="ECO:0000256" key="4">
    <source>
        <dbReference type="ARBA" id="ARBA00022692"/>
    </source>
</evidence>
<keyword evidence="10" id="KW-1185">Reference proteome</keyword>
<evidence type="ECO:0000256" key="1">
    <source>
        <dbReference type="ARBA" id="ARBA00004651"/>
    </source>
</evidence>
<comment type="subcellular location">
    <subcellularLocation>
        <location evidence="1">Cell membrane</location>
        <topology evidence="1">Multi-pass membrane protein</topology>
    </subcellularLocation>
</comment>
<sequence>MNGFKRILLGPVSAIGRPVWRELPFFLAACYLLAPASWYEIYTLILKGVFELGDYYTERAFTFVSVGVAVAIVLTVAVHAVGRRGFKAALYVLLLANLLMGRFIYYNFNAVFSPSLAIILGETTPGESREFLGAYLATPASVHAYAIVVLVAGIAVMLEELWRVRRTSSLWGGAAGGLVVLALLVCGVVNMQYTVAMLRCSNMNELEKCDYFYIGNWDVDEASNYAYTLHTLKLTSHEIGEIVDNTCRAAQRREAAMKAPADSALTLVVVIGESYNKHHASLYGYDLPTTPNMDREQRLGNLVAFTDVIAPYNTTSVTLKNVFSCNSMNQRQQWYDYPMFPALFKTAGYKVMLWDNQIGTFQTAVFSFSLNSVLFDRRVIKASYDGLNSRNYNYDGDLVDDYFRHEDARAPRQLVLLHLMGQHLQYADRYPHGKGYDRWTAAHIKREAPYLNQARKTVIANYANATLYNDAVLERIFAHYRKRNAVVMYFSDHGEEVYDYRNYFGRDHNISRSAQLVRNDNEIPLVLWFSPVYKARHPEVVARAQAACHRPMVNDDVSNMLLDLGGIDTRYYNASRNVLDARGFKPVRRIVYDHYDYDKLVREAARYQSTTK</sequence>
<evidence type="ECO:0000256" key="6">
    <source>
        <dbReference type="ARBA" id="ARBA00023136"/>
    </source>
</evidence>
<keyword evidence="3 9" id="KW-0808">Transferase</keyword>
<dbReference type="GO" id="GO:0005886">
    <property type="term" value="C:plasma membrane"/>
    <property type="evidence" value="ECO:0007669"/>
    <property type="project" value="UniProtKB-SubCell"/>
</dbReference>
<dbReference type="RefSeq" id="WP_154327708.1">
    <property type="nucleotide sequence ID" value="NZ_CP045696.1"/>
</dbReference>
<keyword evidence="6 7" id="KW-0472">Membrane</keyword>
<evidence type="ECO:0000313" key="10">
    <source>
        <dbReference type="Proteomes" id="UP000483362"/>
    </source>
</evidence>
<organism evidence="9 10">
    <name type="scientific">Sodaliphilus pleomorphus</name>
    <dbReference type="NCBI Taxonomy" id="2606626"/>
    <lineage>
        <taxon>Bacteria</taxon>
        <taxon>Pseudomonadati</taxon>
        <taxon>Bacteroidota</taxon>
        <taxon>Bacteroidia</taxon>
        <taxon>Bacteroidales</taxon>
        <taxon>Muribaculaceae</taxon>
        <taxon>Sodaliphilus</taxon>
    </lineage>
</organism>
<evidence type="ECO:0000256" key="2">
    <source>
        <dbReference type="ARBA" id="ARBA00022475"/>
    </source>
</evidence>
<dbReference type="SUPFAM" id="SSF53649">
    <property type="entry name" value="Alkaline phosphatase-like"/>
    <property type="match status" value="1"/>
</dbReference>
<dbReference type="Pfam" id="PF00884">
    <property type="entry name" value="Sulfatase"/>
    <property type="match status" value="1"/>
</dbReference>
<dbReference type="PANTHER" id="PTHR30443:SF2">
    <property type="entry name" value="PHOSPHOETHANOLAMINE TRANSFERASE EPTC"/>
    <property type="match status" value="1"/>
</dbReference>
<protein>
    <submittedName>
        <fullName evidence="9">Phosphoethanolamine transferase</fullName>
    </submittedName>
</protein>
<feature type="transmembrane region" description="Helical" evidence="7">
    <location>
        <begin position="61"/>
        <end position="81"/>
    </location>
</feature>
<feature type="transmembrane region" description="Helical" evidence="7">
    <location>
        <begin position="170"/>
        <end position="193"/>
    </location>
</feature>
<dbReference type="PANTHER" id="PTHR30443">
    <property type="entry name" value="INNER MEMBRANE PROTEIN"/>
    <property type="match status" value="1"/>
</dbReference>